<evidence type="ECO:0000256" key="3">
    <source>
        <dbReference type="ARBA" id="ARBA00022676"/>
    </source>
</evidence>
<dbReference type="GO" id="GO:0016757">
    <property type="term" value="F:glycosyltransferase activity"/>
    <property type="evidence" value="ECO:0007669"/>
    <property type="project" value="UniProtKB-UniRule"/>
</dbReference>
<dbReference type="AlphaFoldDB" id="A0AAF3FIQ9"/>
<sequence length="382" mass="44765">MAYNYSDNEEIFEPLNLQRFQLPSGSLKGKEIFVYYAFYDTSTLDKEEIFVALDEETILPLEWAEIKIIHGSSWAIVKLHRLPRSYEYDINVCIVGPLFWYNDWPRVFLILEKWRVNKVRKVLLHVHSMSQDTKRVLDYYIKKGLLEIRPYPMMPFTNEFDPNNHIFYTAQHLVTFMCSVWNVSETLLKVVERMDEEDLGSFTLKHNALGFLHGMIPNPWNFREFLKFDFLKSAIPYKVDVNGKYIMKTGKARVPWIHGMKKYFGKSNDVQISTDDILLLHLRNSYNDIKKKQNLFPEDQIFQNLNTTELSITLREIFGDEEPSFRPSLTDPILHECMKSALSDTPGEDCLKTTGNGCFDVLKDLDDWLFAVPTEGSHYIPI</sequence>
<evidence type="ECO:0000256" key="2">
    <source>
        <dbReference type="ARBA" id="ARBA00007647"/>
    </source>
</evidence>
<dbReference type="Proteomes" id="UP000887575">
    <property type="component" value="Unassembled WGS sequence"/>
</dbReference>
<comment type="similarity">
    <text evidence="2 6">Belongs to the glycosyltransferase 92 family.</text>
</comment>
<dbReference type="InterPro" id="IPR008166">
    <property type="entry name" value="Glyco_transf_92"/>
</dbReference>
<dbReference type="PANTHER" id="PTHR47024">
    <property type="entry name" value="BIOFILM ABSENT ON HEAD (AFTER YERSINIA EXPOSURE)-RELATED"/>
    <property type="match status" value="1"/>
</dbReference>
<keyword evidence="3 6" id="KW-0328">Glycosyltransferase</keyword>
<accession>A0AAF3FIQ9</accession>
<keyword evidence="5" id="KW-0472">Membrane</keyword>
<protein>
    <recommendedName>
        <fullName evidence="6">Glycosyltransferase family 92 protein</fullName>
        <ecNumber evidence="6">2.4.1.-</ecNumber>
    </recommendedName>
</protein>
<proteinExistence type="inferred from homology"/>
<evidence type="ECO:0000256" key="4">
    <source>
        <dbReference type="ARBA" id="ARBA00022679"/>
    </source>
</evidence>
<dbReference type="Pfam" id="PF01697">
    <property type="entry name" value="Glyco_transf_92"/>
    <property type="match status" value="1"/>
</dbReference>
<evidence type="ECO:0000256" key="6">
    <source>
        <dbReference type="RuleBase" id="RU366017"/>
    </source>
</evidence>
<dbReference type="WBParaSite" id="MBELARI_LOCUS6998">
    <property type="protein sequence ID" value="MBELARI_LOCUS6998"/>
    <property type="gene ID" value="MBELARI_LOCUS6998"/>
</dbReference>
<reference evidence="8" key="1">
    <citation type="submission" date="2024-02" db="UniProtKB">
        <authorList>
            <consortium name="WormBaseParasite"/>
        </authorList>
    </citation>
    <scope>IDENTIFICATION</scope>
</reference>
<evidence type="ECO:0000313" key="8">
    <source>
        <dbReference type="WBParaSite" id="MBELARI_LOCUS6998"/>
    </source>
</evidence>
<comment type="subcellular location">
    <subcellularLocation>
        <location evidence="1">Membrane</location>
        <topology evidence="1">Single-pass membrane protein</topology>
    </subcellularLocation>
</comment>
<name>A0AAF3FIQ9_9BILA</name>
<dbReference type="PANTHER" id="PTHR47024:SF1">
    <property type="entry name" value="GLYCOSYLTRANSFERASE FAMILY 92 PROTEIN"/>
    <property type="match status" value="1"/>
</dbReference>
<evidence type="ECO:0000256" key="5">
    <source>
        <dbReference type="ARBA" id="ARBA00023136"/>
    </source>
</evidence>
<dbReference type="EC" id="2.4.1.-" evidence="6"/>
<keyword evidence="4 6" id="KW-0808">Transferase</keyword>
<evidence type="ECO:0000313" key="7">
    <source>
        <dbReference type="Proteomes" id="UP000887575"/>
    </source>
</evidence>
<organism evidence="7 8">
    <name type="scientific">Mesorhabditis belari</name>
    <dbReference type="NCBI Taxonomy" id="2138241"/>
    <lineage>
        <taxon>Eukaryota</taxon>
        <taxon>Metazoa</taxon>
        <taxon>Ecdysozoa</taxon>
        <taxon>Nematoda</taxon>
        <taxon>Chromadorea</taxon>
        <taxon>Rhabditida</taxon>
        <taxon>Rhabditina</taxon>
        <taxon>Rhabditomorpha</taxon>
        <taxon>Rhabditoidea</taxon>
        <taxon>Rhabditidae</taxon>
        <taxon>Mesorhabditinae</taxon>
        <taxon>Mesorhabditis</taxon>
    </lineage>
</organism>
<dbReference type="GO" id="GO:0016020">
    <property type="term" value="C:membrane"/>
    <property type="evidence" value="ECO:0007669"/>
    <property type="project" value="UniProtKB-SubCell"/>
</dbReference>
<keyword evidence="7" id="KW-1185">Reference proteome</keyword>
<evidence type="ECO:0000256" key="1">
    <source>
        <dbReference type="ARBA" id="ARBA00004167"/>
    </source>
</evidence>